<gene>
    <name evidence="2" type="ORF">PEVE_00032443</name>
</gene>
<name>A0ABN8MDN1_9CNID</name>
<evidence type="ECO:0008006" key="4">
    <source>
        <dbReference type="Google" id="ProtNLM"/>
    </source>
</evidence>
<protein>
    <recommendedName>
        <fullName evidence="4">Breast cancer 1</fullName>
    </recommendedName>
</protein>
<keyword evidence="3" id="KW-1185">Reference proteome</keyword>
<organism evidence="2 3">
    <name type="scientific">Porites evermanni</name>
    <dbReference type="NCBI Taxonomy" id="104178"/>
    <lineage>
        <taxon>Eukaryota</taxon>
        <taxon>Metazoa</taxon>
        <taxon>Cnidaria</taxon>
        <taxon>Anthozoa</taxon>
        <taxon>Hexacorallia</taxon>
        <taxon>Scleractinia</taxon>
        <taxon>Fungiina</taxon>
        <taxon>Poritidae</taxon>
        <taxon>Porites</taxon>
    </lineage>
</organism>
<dbReference type="Proteomes" id="UP001159427">
    <property type="component" value="Unassembled WGS sequence"/>
</dbReference>
<evidence type="ECO:0000313" key="2">
    <source>
        <dbReference type="EMBL" id="CAH3027800.1"/>
    </source>
</evidence>
<proteinExistence type="predicted"/>
<comment type="caution">
    <text evidence="2">The sequence shown here is derived from an EMBL/GenBank/DDBJ whole genome shotgun (WGS) entry which is preliminary data.</text>
</comment>
<evidence type="ECO:0000256" key="1">
    <source>
        <dbReference type="SAM" id="MobiDB-lite"/>
    </source>
</evidence>
<dbReference type="EMBL" id="CALNXI010000472">
    <property type="protein sequence ID" value="CAH3027800.1"/>
    <property type="molecule type" value="Genomic_DNA"/>
</dbReference>
<feature type="region of interest" description="Disordered" evidence="1">
    <location>
        <begin position="55"/>
        <end position="88"/>
    </location>
</feature>
<sequence length="128" mass="14565">MKKMQSAKVSGTDTQSVVDDNTETNETYWFLAWFEPYIQPRRSTTNLVVVEDATDDGNEDEAIPLDSCSTRSSTTDRSKYQHTKRPKTTEGIEAAEMDVMWSIGRHRINKRAVKDEESLFGELIASQL</sequence>
<feature type="region of interest" description="Disordered" evidence="1">
    <location>
        <begin position="1"/>
        <end position="20"/>
    </location>
</feature>
<evidence type="ECO:0000313" key="3">
    <source>
        <dbReference type="Proteomes" id="UP001159427"/>
    </source>
</evidence>
<reference evidence="2 3" key="1">
    <citation type="submission" date="2022-05" db="EMBL/GenBank/DDBJ databases">
        <authorList>
            <consortium name="Genoscope - CEA"/>
            <person name="William W."/>
        </authorList>
    </citation>
    <scope>NUCLEOTIDE SEQUENCE [LARGE SCALE GENOMIC DNA]</scope>
</reference>
<accession>A0ABN8MDN1</accession>
<feature type="compositionally biased region" description="Polar residues" evidence="1">
    <location>
        <begin position="7"/>
        <end position="20"/>
    </location>
</feature>